<keyword evidence="1" id="KW-0812">Transmembrane</keyword>
<reference evidence="3 4" key="1">
    <citation type="submission" date="2018-10" db="EMBL/GenBank/DDBJ databases">
        <title>Isolation, diversity and antifungal activity of actinobacteria from wheat.</title>
        <authorList>
            <person name="Han C."/>
        </authorList>
    </citation>
    <scope>NUCLEOTIDE SEQUENCE [LARGE SCALE GENOMIC DNA]</scope>
    <source>
        <strain evidence="3 4">NEAU-YY56</strain>
    </source>
</reference>
<comment type="caution">
    <text evidence="3">The sequence shown here is derived from an EMBL/GenBank/DDBJ whole genome shotgun (WGS) entry which is preliminary data.</text>
</comment>
<evidence type="ECO:0000259" key="2">
    <source>
        <dbReference type="Pfam" id="PF13360"/>
    </source>
</evidence>
<dbReference type="AlphaFoldDB" id="A0A3M2JMW0"/>
<dbReference type="Proteomes" id="UP000269289">
    <property type="component" value="Unassembled WGS sequence"/>
</dbReference>
<dbReference type="EMBL" id="RFFI01000012">
    <property type="protein sequence ID" value="RMI13631.1"/>
    <property type="molecule type" value="Genomic_DNA"/>
</dbReference>
<dbReference type="OrthoDB" id="4816500at2"/>
<feature type="transmembrane region" description="Helical" evidence="1">
    <location>
        <begin position="47"/>
        <end position="65"/>
    </location>
</feature>
<feature type="domain" description="Pyrrolo-quinoline quinone repeat" evidence="2">
    <location>
        <begin position="190"/>
        <end position="296"/>
    </location>
</feature>
<dbReference type="InterPro" id="IPR011047">
    <property type="entry name" value="Quinoprotein_ADH-like_sf"/>
</dbReference>
<dbReference type="InterPro" id="IPR015943">
    <property type="entry name" value="WD40/YVTN_repeat-like_dom_sf"/>
</dbReference>
<evidence type="ECO:0000313" key="4">
    <source>
        <dbReference type="Proteomes" id="UP000269289"/>
    </source>
</evidence>
<evidence type="ECO:0000313" key="3">
    <source>
        <dbReference type="EMBL" id="RMI13631.1"/>
    </source>
</evidence>
<dbReference type="SUPFAM" id="SSF50998">
    <property type="entry name" value="Quinoprotein alcohol dehydrogenase-like"/>
    <property type="match status" value="1"/>
</dbReference>
<evidence type="ECO:0000256" key="1">
    <source>
        <dbReference type="SAM" id="Phobius"/>
    </source>
</evidence>
<keyword evidence="1" id="KW-0472">Membrane</keyword>
<dbReference type="Pfam" id="PF13360">
    <property type="entry name" value="PQQ_2"/>
    <property type="match status" value="1"/>
</dbReference>
<organism evidence="3 4">
    <name type="scientific">Cellulomonas triticagri</name>
    <dbReference type="NCBI Taxonomy" id="2483352"/>
    <lineage>
        <taxon>Bacteria</taxon>
        <taxon>Bacillati</taxon>
        <taxon>Actinomycetota</taxon>
        <taxon>Actinomycetes</taxon>
        <taxon>Micrococcales</taxon>
        <taxon>Cellulomonadaceae</taxon>
        <taxon>Cellulomonas</taxon>
    </lineage>
</organism>
<sequence>MGRPRSAATMQDVEVVDVAGVGRAPVRPREAPRVTAPPRGQGRRRRWWAVAVCAVVALAAVEVAGRVSSVEERVAVPAGMLAALDGPPWTRWRVPAARTDDVVAAGDVLVVAAVRDRRFGLVAHDVASGETRWDRDLGAVAGTRPLTSCPHGGGDVGGVLLCVVEPPPEPRQPRDVVADAPVPAPARRWARVLALDAATGAPLGSWSTSGRLVGAGRVADDLVLLHVDEDGRARVSRHDGTTGALRWSHRADDPMRLRSGIVSGADLRVTPEFVLVQGWTATVLDVRDGSLLASSPPASFSVGSLGEEVFATWTGGAGVTVRDGQGEPLFTDRALFPALTATDGAPDDLVVLDEGGTVVGRSLPDGDELWRLDTYRTPRTQVAGRLLLLGVDGYQVVDARTGQVAWQTPERGLMWWSPVTDGEVVLGPGRSGQGRQTVEARGLADGRLLWTVPLPDDVREVSALGGHLLVRTREDLLLLR</sequence>
<protein>
    <recommendedName>
        <fullName evidence="2">Pyrrolo-quinoline quinone repeat domain-containing protein</fullName>
    </recommendedName>
</protein>
<name>A0A3M2JMW0_9CELL</name>
<dbReference type="PANTHER" id="PTHR34512">
    <property type="entry name" value="CELL SURFACE PROTEIN"/>
    <property type="match status" value="1"/>
</dbReference>
<dbReference type="RefSeq" id="WP_122148125.1">
    <property type="nucleotide sequence ID" value="NZ_RFFI01000012.1"/>
</dbReference>
<proteinExistence type="predicted"/>
<dbReference type="Gene3D" id="2.130.10.10">
    <property type="entry name" value="YVTN repeat-like/Quinoprotein amine dehydrogenase"/>
    <property type="match status" value="1"/>
</dbReference>
<keyword evidence="1" id="KW-1133">Transmembrane helix</keyword>
<gene>
    <name evidence="3" type="ORF">EBM89_03785</name>
</gene>
<dbReference type="InterPro" id="IPR002372">
    <property type="entry name" value="PQQ_rpt_dom"/>
</dbReference>
<accession>A0A3M2JMW0</accession>
<dbReference type="PANTHER" id="PTHR34512:SF30">
    <property type="entry name" value="OUTER MEMBRANE PROTEIN ASSEMBLY FACTOR BAMB"/>
    <property type="match status" value="1"/>
</dbReference>
<keyword evidence="4" id="KW-1185">Reference proteome</keyword>